<feature type="compositionally biased region" description="Basic residues" evidence="1">
    <location>
        <begin position="1"/>
        <end position="15"/>
    </location>
</feature>
<reference evidence="2 3" key="1">
    <citation type="journal article" date="2006" name="Proc. Natl. Acad. Sci. U.S.A.">
        <title>Evolution of sensory complexity recorded in a myxobacterial genome.</title>
        <authorList>
            <person name="Goldman B.S."/>
            <person name="Nierman W.C."/>
            <person name="Kaiser D."/>
            <person name="Slater S.C."/>
            <person name="Durkin A.S."/>
            <person name="Eisen J.A."/>
            <person name="Ronning C.M."/>
            <person name="Barbazuk W.B."/>
            <person name="Blanchard M."/>
            <person name="Field C."/>
            <person name="Halling C."/>
            <person name="Hinkle G."/>
            <person name="Iartchuk O."/>
            <person name="Kim H.S."/>
            <person name="Mackenzie C."/>
            <person name="Madupu R."/>
            <person name="Miller N."/>
            <person name="Shvartsbeyn A."/>
            <person name="Sullivan S.A."/>
            <person name="Vaudin M."/>
            <person name="Wiegand R."/>
            <person name="Kaplan H.B."/>
        </authorList>
    </citation>
    <scope>NUCLEOTIDE SEQUENCE [LARGE SCALE GENOMIC DNA]</scope>
    <source>
        <strain evidence="3">DK1622</strain>
    </source>
</reference>
<gene>
    <name evidence="2" type="ordered locus">MXAN_0973</name>
</gene>
<feature type="region of interest" description="Disordered" evidence="1">
    <location>
        <begin position="1"/>
        <end position="20"/>
    </location>
</feature>
<organism evidence="2 3">
    <name type="scientific">Myxococcus xanthus (strain DK1622)</name>
    <dbReference type="NCBI Taxonomy" id="246197"/>
    <lineage>
        <taxon>Bacteria</taxon>
        <taxon>Pseudomonadati</taxon>
        <taxon>Myxococcota</taxon>
        <taxon>Myxococcia</taxon>
        <taxon>Myxococcales</taxon>
        <taxon>Cystobacterineae</taxon>
        <taxon>Myxococcaceae</taxon>
        <taxon>Myxococcus</taxon>
    </lineage>
</organism>
<dbReference type="STRING" id="246197.MXAN_0973"/>
<evidence type="ECO:0000313" key="3">
    <source>
        <dbReference type="Proteomes" id="UP000002402"/>
    </source>
</evidence>
<dbReference type="AlphaFoldDB" id="Q1DDN9"/>
<dbReference type="HOGENOM" id="CLU_2410175_0_0_7"/>
<name>Q1DDN9_MYXXD</name>
<protein>
    <submittedName>
        <fullName evidence="2">Uncharacterized protein</fullName>
    </submittedName>
</protein>
<accession>Q1DDN9</accession>
<sequence length="92" mass="10140">MPPGQRIRRVTRARRSTGNTVAAVNGAGAEQVDGTTEVLSHRSGREPSGFGRLDCSGSPCSSNRIVWTPWRSDSRLSGHRARRRPLLMLRTK</sequence>
<feature type="region of interest" description="Disordered" evidence="1">
    <location>
        <begin position="33"/>
        <end position="55"/>
    </location>
</feature>
<keyword evidence="3" id="KW-1185">Reference proteome</keyword>
<dbReference type="EnsemblBacteria" id="ABF91697">
    <property type="protein sequence ID" value="ABF91697"/>
    <property type="gene ID" value="MXAN_0973"/>
</dbReference>
<proteinExistence type="predicted"/>
<evidence type="ECO:0000256" key="1">
    <source>
        <dbReference type="SAM" id="MobiDB-lite"/>
    </source>
</evidence>
<evidence type="ECO:0000313" key="2">
    <source>
        <dbReference type="EMBL" id="ABF91697.1"/>
    </source>
</evidence>
<dbReference type="Proteomes" id="UP000002402">
    <property type="component" value="Chromosome"/>
</dbReference>
<dbReference type="EMBL" id="CP000113">
    <property type="protein sequence ID" value="ABF91697.1"/>
    <property type="molecule type" value="Genomic_DNA"/>
</dbReference>
<dbReference type="KEGG" id="mxa:MXAN_0973"/>